<reference evidence="1 2" key="1">
    <citation type="submission" date="2017-06" db="EMBL/GenBank/DDBJ databases">
        <title>Ensifer strains isolated from leguminous trees and herbs display diverse denitrification phenotypes with some acting as strong N2O sinks.</title>
        <authorList>
            <person name="Woliy K."/>
            <person name="Mania D."/>
            <person name="Bakken L.R."/>
            <person name="Frostegard A."/>
        </authorList>
    </citation>
    <scope>NUCLEOTIDE SEQUENCE [LARGE SCALE GENOMIC DNA]</scope>
    <source>
        <strain evidence="1 2">AC50a</strain>
    </source>
</reference>
<sequence length="56" mass="6026">MRIALGGLGWRPVDFWDATLTEFFEAIHGRNEANGVEAGKSAPTSGEMDALLAKYG</sequence>
<evidence type="ECO:0008006" key="3">
    <source>
        <dbReference type="Google" id="ProtNLM"/>
    </source>
</evidence>
<evidence type="ECO:0000313" key="1">
    <source>
        <dbReference type="EMBL" id="PJR11557.1"/>
    </source>
</evidence>
<comment type="caution">
    <text evidence="1">The sequence shown here is derived from an EMBL/GenBank/DDBJ whole genome shotgun (WGS) entry which is preliminary data.</text>
</comment>
<dbReference type="InterPro" id="IPR019056">
    <property type="entry name" value="Phage_TAC_6"/>
</dbReference>
<evidence type="ECO:0000313" key="2">
    <source>
        <dbReference type="Proteomes" id="UP000231987"/>
    </source>
</evidence>
<organism evidence="1 2">
    <name type="scientific">Rhizobium meliloti</name>
    <name type="common">Ensifer meliloti</name>
    <name type="synonym">Sinorhizobium meliloti</name>
    <dbReference type="NCBI Taxonomy" id="382"/>
    <lineage>
        <taxon>Bacteria</taxon>
        <taxon>Pseudomonadati</taxon>
        <taxon>Pseudomonadota</taxon>
        <taxon>Alphaproteobacteria</taxon>
        <taxon>Hyphomicrobiales</taxon>
        <taxon>Rhizobiaceae</taxon>
        <taxon>Sinorhizobium/Ensifer group</taxon>
        <taxon>Sinorhizobium</taxon>
    </lineage>
</organism>
<proteinExistence type="predicted"/>
<dbReference type="EMBL" id="NJGD01000019">
    <property type="protein sequence ID" value="PJR11557.1"/>
    <property type="molecule type" value="Genomic_DNA"/>
</dbReference>
<accession>A0A2J0YVH6</accession>
<protein>
    <recommendedName>
        <fullName evidence="3">Phage tail assembly chaperone</fullName>
    </recommendedName>
</protein>
<dbReference type="Pfam" id="PF09550">
    <property type="entry name" value="Phage_TAC_6"/>
    <property type="match status" value="1"/>
</dbReference>
<gene>
    <name evidence="1" type="ORF">CEJ86_27745</name>
</gene>
<name>A0A2J0YVH6_RHIML</name>
<dbReference type="AlphaFoldDB" id="A0A2J0YVH6"/>
<dbReference type="Proteomes" id="UP000231987">
    <property type="component" value="Unassembled WGS sequence"/>
</dbReference>